<dbReference type="AlphaFoldDB" id="A0A060N304"/>
<evidence type="ECO:0000313" key="1">
    <source>
        <dbReference type="EMBL" id="BAO04756.1"/>
    </source>
</evidence>
<name>A0A060N304_CLOBO</name>
<dbReference type="HOGENOM" id="CLU_2367845_0_0_9"/>
<reference evidence="1" key="1">
    <citation type="submission" date="2013-10" db="EMBL/GenBank/DDBJ databases">
        <title>Draft genome sequence of Clostridium botulinum type B strain Osaka05.</title>
        <authorList>
            <person name="Sakaguchi Y."/>
            <person name="Hosomi K."/>
            <person name="Uchiyama J."/>
            <person name="Ogura Y."/>
            <person name="Sakaguchi M."/>
            <person name="Kohda T."/>
            <person name="Mukamoto M."/>
            <person name="Misawa N."/>
            <person name="Matsuzaki S."/>
            <person name="Hayashi T."/>
            <person name="Kozaki S."/>
        </authorList>
    </citation>
    <scope>NUCLEOTIDE SEQUENCE</scope>
    <source>
        <strain evidence="1">Osaka05</strain>
    </source>
</reference>
<dbReference type="Proteomes" id="UP000054164">
    <property type="component" value="Unassembled WGS sequence"/>
</dbReference>
<dbReference type="EMBL" id="BA000058">
    <property type="protein sequence ID" value="BAO04756.1"/>
    <property type="molecule type" value="Genomic_DNA"/>
</dbReference>
<dbReference type="RefSeq" id="WP_030031796.1">
    <property type="nucleotide sequence ID" value="NZ_BA000058.1"/>
</dbReference>
<gene>
    <name evidence="1" type="ORF">CBO05P1_037</name>
</gene>
<organism evidence="1">
    <name type="scientific">Clostridium botulinum B str. Osaka05</name>
    <dbReference type="NCBI Taxonomy" id="1407017"/>
    <lineage>
        <taxon>Bacteria</taxon>
        <taxon>Bacillati</taxon>
        <taxon>Bacillota</taxon>
        <taxon>Clostridia</taxon>
        <taxon>Eubacteriales</taxon>
        <taxon>Clostridiaceae</taxon>
        <taxon>Clostridium</taxon>
    </lineage>
</organism>
<proteinExistence type="predicted"/>
<protein>
    <submittedName>
        <fullName evidence="1">Uncharacterized protein</fullName>
    </submittedName>
</protein>
<accession>A0A060N304</accession>
<sequence length="95" mass="11657">MLDLQELNFIKKKANEKFKEDYEKKNEKLLKQIEKDFVKSLERNDNYFELDISNYKDFKKTEENFTNLQKYLEIKGFPTYCPEDKNLINVYLNKE</sequence>